<reference evidence="2 3" key="1">
    <citation type="submission" date="2018-07" db="EMBL/GenBank/DDBJ databases">
        <title>Anaerosacharophilus polymeroproducens gen. nov. sp. nov., an anaerobic bacterium isolated from salt field.</title>
        <authorList>
            <person name="Kim W."/>
            <person name="Yang S.-H."/>
            <person name="Oh J."/>
            <person name="Lee J.-H."/>
            <person name="Kwon K.K."/>
        </authorList>
    </citation>
    <scope>NUCLEOTIDE SEQUENCE [LARGE SCALE GENOMIC DNA]</scope>
    <source>
        <strain evidence="2 3">MCWD5</strain>
    </source>
</reference>
<keyword evidence="3" id="KW-1185">Reference proteome</keyword>
<protein>
    <submittedName>
        <fullName evidence="2">Hydrolase</fullName>
    </submittedName>
</protein>
<dbReference type="RefSeq" id="WP_115481050.1">
    <property type="nucleotide sequence ID" value="NZ_QRCT01000013.1"/>
</dbReference>
<feature type="domain" description="Isochorismatase-like" evidence="1">
    <location>
        <begin position="9"/>
        <end position="157"/>
    </location>
</feature>
<dbReference type="GO" id="GO:0016787">
    <property type="term" value="F:hydrolase activity"/>
    <property type="evidence" value="ECO:0007669"/>
    <property type="project" value="UniProtKB-KW"/>
</dbReference>
<dbReference type="EMBL" id="QRCT01000013">
    <property type="protein sequence ID" value="RDU24306.1"/>
    <property type="molecule type" value="Genomic_DNA"/>
</dbReference>
<dbReference type="CDD" id="cd01012">
    <property type="entry name" value="YcaC_related"/>
    <property type="match status" value="1"/>
</dbReference>
<dbReference type="OrthoDB" id="9789777at2"/>
<accession>A0A371AXJ7</accession>
<dbReference type="InterPro" id="IPR050993">
    <property type="entry name" value="Isochorismatase_domain"/>
</dbReference>
<evidence type="ECO:0000259" key="1">
    <source>
        <dbReference type="Pfam" id="PF00857"/>
    </source>
</evidence>
<dbReference type="InterPro" id="IPR036380">
    <property type="entry name" value="Isochorismatase-like_sf"/>
</dbReference>
<comment type="caution">
    <text evidence="2">The sequence shown here is derived from an EMBL/GenBank/DDBJ whole genome shotgun (WGS) entry which is preliminary data.</text>
</comment>
<sequence>MRILPDDTIALVIDYQEKILPPIFDKEEFLKRSNILLAGLKELGIPTIVTAQYTKGLGNTTPEILEALGHDRFHEKFTFSGLGNEEVVEELAKSGRKNVIICGIESHVCVLQTLIDIKEAGYQPILVEDCVSSRKENDKKAAIERAKYEGAIITTYEAILFELLQSAKSEHFKAISKLVK</sequence>
<keyword evidence="2" id="KW-0378">Hydrolase</keyword>
<dbReference type="PANTHER" id="PTHR14119:SF3">
    <property type="entry name" value="ISOCHORISMATASE DOMAIN-CONTAINING PROTEIN 2"/>
    <property type="match status" value="1"/>
</dbReference>
<organism evidence="2 3">
    <name type="scientific">Anaerosacchariphilus polymeriproducens</name>
    <dbReference type="NCBI Taxonomy" id="1812858"/>
    <lineage>
        <taxon>Bacteria</taxon>
        <taxon>Bacillati</taxon>
        <taxon>Bacillota</taxon>
        <taxon>Clostridia</taxon>
        <taxon>Lachnospirales</taxon>
        <taxon>Lachnospiraceae</taxon>
        <taxon>Anaerosacchariphilus</taxon>
    </lineage>
</organism>
<dbReference type="SUPFAM" id="SSF52499">
    <property type="entry name" value="Isochorismatase-like hydrolases"/>
    <property type="match status" value="1"/>
</dbReference>
<dbReference type="InterPro" id="IPR000868">
    <property type="entry name" value="Isochorismatase-like_dom"/>
</dbReference>
<evidence type="ECO:0000313" key="3">
    <source>
        <dbReference type="Proteomes" id="UP000255036"/>
    </source>
</evidence>
<dbReference type="Proteomes" id="UP000255036">
    <property type="component" value="Unassembled WGS sequence"/>
</dbReference>
<proteinExistence type="predicted"/>
<dbReference type="AlphaFoldDB" id="A0A371AXJ7"/>
<evidence type="ECO:0000313" key="2">
    <source>
        <dbReference type="EMBL" id="RDU24306.1"/>
    </source>
</evidence>
<gene>
    <name evidence="2" type="ORF">DWV06_04845</name>
</gene>
<dbReference type="Pfam" id="PF00857">
    <property type="entry name" value="Isochorismatase"/>
    <property type="match status" value="1"/>
</dbReference>
<dbReference type="Gene3D" id="3.40.50.850">
    <property type="entry name" value="Isochorismatase-like"/>
    <property type="match status" value="1"/>
</dbReference>
<dbReference type="PANTHER" id="PTHR14119">
    <property type="entry name" value="HYDROLASE"/>
    <property type="match status" value="1"/>
</dbReference>
<name>A0A371AXJ7_9FIRM</name>